<dbReference type="PIRSF" id="PIRSF000707">
    <property type="entry name" value="Hygromycin-B_kinase"/>
    <property type="match status" value="1"/>
</dbReference>
<dbReference type="Pfam" id="PF01636">
    <property type="entry name" value="APH"/>
    <property type="match status" value="1"/>
</dbReference>
<dbReference type="EMBL" id="ML994616">
    <property type="protein sequence ID" value="KAF2191893.1"/>
    <property type="molecule type" value="Genomic_DNA"/>
</dbReference>
<dbReference type="InterPro" id="IPR051678">
    <property type="entry name" value="AGP_Transferase"/>
</dbReference>
<feature type="domain" description="Aminoglycoside phosphotransferase" evidence="1">
    <location>
        <begin position="65"/>
        <end position="225"/>
    </location>
</feature>
<dbReference type="CDD" id="cd05120">
    <property type="entry name" value="APH_ChoK_like"/>
    <property type="match status" value="1"/>
</dbReference>
<organism evidence="2 3">
    <name type="scientific">Zopfia rhizophila CBS 207.26</name>
    <dbReference type="NCBI Taxonomy" id="1314779"/>
    <lineage>
        <taxon>Eukaryota</taxon>
        <taxon>Fungi</taxon>
        <taxon>Dikarya</taxon>
        <taxon>Ascomycota</taxon>
        <taxon>Pezizomycotina</taxon>
        <taxon>Dothideomycetes</taxon>
        <taxon>Dothideomycetes incertae sedis</taxon>
        <taxon>Zopfiaceae</taxon>
        <taxon>Zopfia</taxon>
    </lineage>
</organism>
<dbReference type="Proteomes" id="UP000800200">
    <property type="component" value="Unassembled WGS sequence"/>
</dbReference>
<proteinExistence type="predicted"/>
<sequence>MAEPETQDACSACGWTTDQQRRCHYVSSVKLFYGADVRGVWSLGSDFILKERPADPPTFEVMNTNYLKTRTTIPIPGVAKDWTDGRKRHFILMDRIEGEDLQSAWPNLSQDAKVRIAEQTAACIQQLRKLQSGKMASLGEASIYSGWLFLQGSGTPHGPFGSDEELWQSLLVKPEKLPEKARNAFRKRLPPRTPYTFTHGDLTTVNIIVKDDNLAAIVDWESAGYFLFGGSLLQLALG</sequence>
<dbReference type="AlphaFoldDB" id="A0A6A6ELG3"/>
<dbReference type="OrthoDB" id="8300194at2759"/>
<dbReference type="InterPro" id="IPR016259">
    <property type="entry name" value="Hygromycin-B_Kinase"/>
</dbReference>
<reference evidence="2" key="1">
    <citation type="journal article" date="2020" name="Stud. Mycol.">
        <title>101 Dothideomycetes genomes: a test case for predicting lifestyles and emergence of pathogens.</title>
        <authorList>
            <person name="Haridas S."/>
            <person name="Albert R."/>
            <person name="Binder M."/>
            <person name="Bloem J."/>
            <person name="Labutti K."/>
            <person name="Salamov A."/>
            <person name="Andreopoulos B."/>
            <person name="Baker S."/>
            <person name="Barry K."/>
            <person name="Bills G."/>
            <person name="Bluhm B."/>
            <person name="Cannon C."/>
            <person name="Castanera R."/>
            <person name="Culley D."/>
            <person name="Daum C."/>
            <person name="Ezra D."/>
            <person name="Gonzalez J."/>
            <person name="Henrissat B."/>
            <person name="Kuo A."/>
            <person name="Liang C."/>
            <person name="Lipzen A."/>
            <person name="Lutzoni F."/>
            <person name="Magnuson J."/>
            <person name="Mondo S."/>
            <person name="Nolan M."/>
            <person name="Ohm R."/>
            <person name="Pangilinan J."/>
            <person name="Park H.-J."/>
            <person name="Ramirez L."/>
            <person name="Alfaro M."/>
            <person name="Sun H."/>
            <person name="Tritt A."/>
            <person name="Yoshinaga Y."/>
            <person name="Zwiers L.-H."/>
            <person name="Turgeon B."/>
            <person name="Goodwin S."/>
            <person name="Spatafora J."/>
            <person name="Crous P."/>
            <person name="Grigoriev I."/>
        </authorList>
    </citation>
    <scope>NUCLEOTIDE SEQUENCE</scope>
    <source>
        <strain evidence="2">CBS 207.26</strain>
    </source>
</reference>
<dbReference type="PANTHER" id="PTHR21310">
    <property type="entry name" value="AMINOGLYCOSIDE PHOSPHOTRANSFERASE-RELATED-RELATED"/>
    <property type="match status" value="1"/>
</dbReference>
<name>A0A6A6ELG3_9PEZI</name>
<evidence type="ECO:0000259" key="1">
    <source>
        <dbReference type="Pfam" id="PF01636"/>
    </source>
</evidence>
<dbReference type="InterPro" id="IPR011009">
    <property type="entry name" value="Kinase-like_dom_sf"/>
</dbReference>
<dbReference type="Gene3D" id="3.90.1200.10">
    <property type="match status" value="1"/>
</dbReference>
<dbReference type="PANTHER" id="PTHR21310:SF48">
    <property type="entry name" value="AMINOGLYCOSIDE PHOSPHOTRANSFERASE DOMAIN-CONTAINING PROTEIN"/>
    <property type="match status" value="1"/>
</dbReference>
<keyword evidence="3" id="KW-1185">Reference proteome</keyword>
<evidence type="ECO:0000313" key="2">
    <source>
        <dbReference type="EMBL" id="KAF2191893.1"/>
    </source>
</evidence>
<accession>A0A6A6ELG3</accession>
<dbReference type="SUPFAM" id="SSF56112">
    <property type="entry name" value="Protein kinase-like (PK-like)"/>
    <property type="match status" value="1"/>
</dbReference>
<evidence type="ECO:0000313" key="3">
    <source>
        <dbReference type="Proteomes" id="UP000800200"/>
    </source>
</evidence>
<dbReference type="InterPro" id="IPR002575">
    <property type="entry name" value="Aminoglycoside_PTrfase"/>
</dbReference>
<gene>
    <name evidence="2" type="ORF">K469DRAFT_718953</name>
</gene>
<protein>
    <recommendedName>
        <fullName evidence="1">Aminoglycoside phosphotransferase domain-containing protein</fullName>
    </recommendedName>
</protein>